<evidence type="ECO:0000256" key="4">
    <source>
        <dbReference type="SAM" id="MobiDB-lite"/>
    </source>
</evidence>
<dbReference type="PROSITE" id="PS52050">
    <property type="entry name" value="WYL"/>
    <property type="match status" value="1"/>
</dbReference>
<reference evidence="6 7" key="1">
    <citation type="submission" date="2019-07" db="EMBL/GenBank/DDBJ databases">
        <title>Whole genome shotgun sequence of Cellulomonas xylanilytica NBRC 101102.</title>
        <authorList>
            <person name="Hosoyama A."/>
            <person name="Uohara A."/>
            <person name="Ohji S."/>
            <person name="Ichikawa N."/>
        </authorList>
    </citation>
    <scope>NUCLEOTIDE SEQUENCE [LARGE SCALE GENOMIC DNA]</scope>
    <source>
        <strain evidence="6 7">NBRC 101102</strain>
    </source>
</reference>
<keyword evidence="7" id="KW-1185">Reference proteome</keyword>
<dbReference type="PIRSF" id="PIRSF016838">
    <property type="entry name" value="PafC"/>
    <property type="match status" value="1"/>
</dbReference>
<evidence type="ECO:0000313" key="7">
    <source>
        <dbReference type="Proteomes" id="UP000321118"/>
    </source>
</evidence>
<keyword evidence="3" id="KW-0804">Transcription</keyword>
<accession>A0A510V735</accession>
<evidence type="ECO:0000259" key="5">
    <source>
        <dbReference type="PROSITE" id="PS51000"/>
    </source>
</evidence>
<dbReference type="Gene3D" id="1.10.10.10">
    <property type="entry name" value="Winged helix-like DNA-binding domain superfamily/Winged helix DNA-binding domain"/>
    <property type="match status" value="1"/>
</dbReference>
<proteinExistence type="predicted"/>
<evidence type="ECO:0000256" key="3">
    <source>
        <dbReference type="ARBA" id="ARBA00023163"/>
    </source>
</evidence>
<dbReference type="InterPro" id="IPR036390">
    <property type="entry name" value="WH_DNA-bd_sf"/>
</dbReference>
<dbReference type="PROSITE" id="PS51000">
    <property type="entry name" value="HTH_DEOR_2"/>
    <property type="match status" value="1"/>
</dbReference>
<dbReference type="Proteomes" id="UP000321118">
    <property type="component" value="Unassembled WGS sequence"/>
</dbReference>
<organism evidence="6 7">
    <name type="scientific">Cellulomonas xylanilytica</name>
    <dbReference type="NCBI Taxonomy" id="233583"/>
    <lineage>
        <taxon>Bacteria</taxon>
        <taxon>Bacillati</taxon>
        <taxon>Actinomycetota</taxon>
        <taxon>Actinomycetes</taxon>
        <taxon>Micrococcales</taxon>
        <taxon>Cellulomonadaceae</taxon>
        <taxon>Cellulomonas</taxon>
    </lineage>
</organism>
<dbReference type="Pfam" id="PF08279">
    <property type="entry name" value="HTH_11"/>
    <property type="match status" value="1"/>
</dbReference>
<dbReference type="InterPro" id="IPR051534">
    <property type="entry name" value="CBASS_pafABC_assoc_protein"/>
</dbReference>
<feature type="region of interest" description="Disordered" evidence="4">
    <location>
        <begin position="1"/>
        <end position="36"/>
    </location>
</feature>
<dbReference type="PANTHER" id="PTHR34580">
    <property type="match status" value="1"/>
</dbReference>
<dbReference type="GO" id="GO:0003700">
    <property type="term" value="F:DNA-binding transcription factor activity"/>
    <property type="evidence" value="ECO:0007669"/>
    <property type="project" value="InterPro"/>
</dbReference>
<evidence type="ECO:0000256" key="1">
    <source>
        <dbReference type="ARBA" id="ARBA00023015"/>
    </source>
</evidence>
<dbReference type="InterPro" id="IPR057727">
    <property type="entry name" value="WCX_dom"/>
</dbReference>
<dbReference type="EMBL" id="BJUB01000006">
    <property type="protein sequence ID" value="GEK21741.1"/>
    <property type="molecule type" value="Genomic_DNA"/>
</dbReference>
<dbReference type="PANTHER" id="PTHR34580:SF3">
    <property type="entry name" value="PROTEIN PAFB"/>
    <property type="match status" value="1"/>
</dbReference>
<feature type="domain" description="HTH deoR-type" evidence="5">
    <location>
        <begin position="38"/>
        <end position="93"/>
    </location>
</feature>
<keyword evidence="2" id="KW-0238">DNA-binding</keyword>
<name>A0A510V735_9CELL</name>
<dbReference type="SUPFAM" id="SSF46785">
    <property type="entry name" value="Winged helix' DNA-binding domain"/>
    <property type="match status" value="1"/>
</dbReference>
<dbReference type="Pfam" id="PF25583">
    <property type="entry name" value="WCX"/>
    <property type="match status" value="1"/>
</dbReference>
<keyword evidence="1" id="KW-0805">Transcription regulation</keyword>
<dbReference type="InterPro" id="IPR026881">
    <property type="entry name" value="WYL_dom"/>
</dbReference>
<gene>
    <name evidence="6" type="ORF">CXY01_22610</name>
</gene>
<dbReference type="InterPro" id="IPR001034">
    <property type="entry name" value="DeoR_HTH"/>
</dbReference>
<dbReference type="GO" id="GO:0003677">
    <property type="term" value="F:DNA binding"/>
    <property type="evidence" value="ECO:0007669"/>
    <property type="project" value="UniProtKB-KW"/>
</dbReference>
<sequence length="352" mass="37613">MVLLGSDGWSSGYSSKPDGRSGQVLSSTACHPGDMSTPSSRLLSLLSLLQARRDWPGEALADRLGVSPRTVRRDVDRLRELGYPVHASKGPDGGYRLDAGTQMPPLLLDDEQAVALVVALQTASTGVAGVDEAAVRALATLRQVMPARLRAAADALQVTAVARGGGSRPQVDQHVLLAAGAAVRAHEVLRFDYEGGSDTALPRRAEAHHLVTWGGRWYLVGYDLDRADWRTYRVDRMTPKTGSGPRFAPRPLPATDVAAFVAERFSTVNPWPCRGEAEVDMAATEVAQWAGRDALVEPLGDGRCRATLSAWSWDGVAARFAMFGVPLRVVGPPELADAMHRLAGRLTAAVPA</sequence>
<dbReference type="AlphaFoldDB" id="A0A510V735"/>
<protein>
    <submittedName>
        <fullName evidence="6">DeoR family transcriptional regulator</fullName>
    </submittedName>
</protein>
<dbReference type="InterPro" id="IPR036388">
    <property type="entry name" value="WH-like_DNA-bd_sf"/>
</dbReference>
<dbReference type="InterPro" id="IPR018356">
    <property type="entry name" value="Tscrpt_reg_HTH_DeoR_CS"/>
</dbReference>
<dbReference type="PROSITE" id="PS00894">
    <property type="entry name" value="HTH_DEOR_1"/>
    <property type="match status" value="1"/>
</dbReference>
<dbReference type="InterPro" id="IPR028349">
    <property type="entry name" value="PafC-like"/>
</dbReference>
<dbReference type="Pfam" id="PF13280">
    <property type="entry name" value="WYL"/>
    <property type="match status" value="1"/>
</dbReference>
<dbReference type="InterPro" id="IPR013196">
    <property type="entry name" value="HTH_11"/>
</dbReference>
<evidence type="ECO:0000313" key="6">
    <source>
        <dbReference type="EMBL" id="GEK21741.1"/>
    </source>
</evidence>
<evidence type="ECO:0000256" key="2">
    <source>
        <dbReference type="ARBA" id="ARBA00023125"/>
    </source>
</evidence>
<comment type="caution">
    <text evidence="6">The sequence shown here is derived from an EMBL/GenBank/DDBJ whole genome shotgun (WGS) entry which is preliminary data.</text>
</comment>